<evidence type="ECO:0000256" key="4">
    <source>
        <dbReference type="ARBA" id="ARBA00022630"/>
    </source>
</evidence>
<evidence type="ECO:0000256" key="3">
    <source>
        <dbReference type="ARBA" id="ARBA00014046"/>
    </source>
</evidence>
<evidence type="ECO:0000256" key="2">
    <source>
        <dbReference type="ARBA" id="ARBA00013149"/>
    </source>
</evidence>
<dbReference type="GO" id="GO:0000719">
    <property type="term" value="P:photoreactive repair"/>
    <property type="evidence" value="ECO:0007669"/>
    <property type="project" value="UniProtKB-ARBA"/>
</dbReference>
<dbReference type="InterPro" id="IPR018394">
    <property type="entry name" value="DNA_photolyase_1_CS_C"/>
</dbReference>
<feature type="binding site" evidence="8">
    <location>
        <position position="270"/>
    </location>
    <ligand>
        <name>FAD</name>
        <dbReference type="ChEBI" id="CHEBI:57692"/>
    </ligand>
</feature>
<feature type="site" description="Electron transfer via tryptophanyl radical" evidence="9">
    <location>
        <position position="357"/>
    </location>
</feature>
<dbReference type="FunFam" id="1.10.579.10:FF:000003">
    <property type="entry name" value="Deoxyribodipyrimidine photo-lyase"/>
    <property type="match status" value="1"/>
</dbReference>
<evidence type="ECO:0000256" key="5">
    <source>
        <dbReference type="ARBA" id="ARBA00022827"/>
    </source>
</evidence>
<keyword evidence="5 8" id="KW-0274">FAD</keyword>
<dbReference type="GO" id="GO:0003904">
    <property type="term" value="F:deoxyribodipyrimidine photo-lyase activity"/>
    <property type="evidence" value="ECO:0007669"/>
    <property type="project" value="UniProtKB-EC"/>
</dbReference>
<dbReference type="PROSITE" id="PS00394">
    <property type="entry name" value="DNA_PHOTOLYASES_1_1"/>
    <property type="match status" value="1"/>
</dbReference>
<dbReference type="PANTHER" id="PTHR11455:SF9">
    <property type="entry name" value="CRYPTOCHROME CIRCADIAN CLOCK 5 ISOFORM X1"/>
    <property type="match status" value="1"/>
</dbReference>
<feature type="binding site" evidence="8">
    <location>
        <begin position="237"/>
        <end position="241"/>
    </location>
    <ligand>
        <name>FAD</name>
        <dbReference type="ChEBI" id="CHEBI:57692"/>
    </ligand>
</feature>
<dbReference type="Gene3D" id="1.10.579.10">
    <property type="entry name" value="DNA Cyclobutane Dipyrimidine Photolyase, subunit A, domain 3"/>
    <property type="match status" value="1"/>
</dbReference>
<dbReference type="PANTHER" id="PTHR11455">
    <property type="entry name" value="CRYPTOCHROME"/>
    <property type="match status" value="1"/>
</dbReference>
<comment type="similarity">
    <text evidence="10">Belongs to the DNA photolyase family.</text>
</comment>
<dbReference type="PROSITE" id="PS00691">
    <property type="entry name" value="DNA_PHOTOLYASES_1_2"/>
    <property type="match status" value="1"/>
</dbReference>
<dbReference type="InterPro" id="IPR005101">
    <property type="entry name" value="Cryptochr/Photolyase_FAD-bd"/>
</dbReference>
<evidence type="ECO:0000313" key="13">
    <source>
        <dbReference type="Proteomes" id="UP000287101"/>
    </source>
</evidence>
<dbReference type="PROSITE" id="PS51645">
    <property type="entry name" value="PHR_CRY_ALPHA_BETA"/>
    <property type="match status" value="1"/>
</dbReference>
<name>A0A430AB57_9ENTE</name>
<dbReference type="Pfam" id="PF00875">
    <property type="entry name" value="DNA_photolyase"/>
    <property type="match status" value="1"/>
</dbReference>
<dbReference type="AlphaFoldDB" id="A0A430AB57"/>
<evidence type="ECO:0000256" key="9">
    <source>
        <dbReference type="PIRSR" id="PIRSR602081-2"/>
    </source>
</evidence>
<evidence type="ECO:0000313" key="12">
    <source>
        <dbReference type="EMBL" id="RSU04452.1"/>
    </source>
</evidence>
<evidence type="ECO:0000256" key="8">
    <source>
        <dbReference type="PIRSR" id="PIRSR602081-1"/>
    </source>
</evidence>
<feature type="binding site" evidence="8">
    <location>
        <begin position="273"/>
        <end position="280"/>
    </location>
    <ligand>
        <name>FAD</name>
        <dbReference type="ChEBI" id="CHEBI:57692"/>
    </ligand>
</feature>
<feature type="site" description="Electron transfer via tryptophanyl radical" evidence="9">
    <location>
        <position position="380"/>
    </location>
</feature>
<feature type="binding site" evidence="8">
    <location>
        <begin position="370"/>
        <end position="372"/>
    </location>
    <ligand>
        <name>FAD</name>
        <dbReference type="ChEBI" id="CHEBI:57692"/>
    </ligand>
</feature>
<accession>A0A430AB57</accession>
<dbReference type="InterPro" id="IPR002081">
    <property type="entry name" value="Cryptochrome/DNA_photolyase_1"/>
</dbReference>
<dbReference type="GO" id="GO:0009416">
    <property type="term" value="P:response to light stimulus"/>
    <property type="evidence" value="ECO:0007669"/>
    <property type="project" value="TreeGrafter"/>
</dbReference>
<keyword evidence="6 10" id="KW-0157">Chromophore</keyword>
<evidence type="ECO:0000259" key="11">
    <source>
        <dbReference type="PROSITE" id="PS51645"/>
    </source>
</evidence>
<dbReference type="OrthoDB" id="9772484at2"/>
<dbReference type="GO" id="GO:0003677">
    <property type="term" value="F:DNA binding"/>
    <property type="evidence" value="ECO:0007669"/>
    <property type="project" value="TreeGrafter"/>
</dbReference>
<dbReference type="InterPro" id="IPR014729">
    <property type="entry name" value="Rossmann-like_a/b/a_fold"/>
</dbReference>
<dbReference type="Proteomes" id="UP000287101">
    <property type="component" value="Unassembled WGS sequence"/>
</dbReference>
<protein>
    <recommendedName>
        <fullName evidence="3">Deoxyribodipyrimidine photo-lyase</fullName>
        <ecNumber evidence="2">4.1.99.3</ecNumber>
    </recommendedName>
</protein>
<feature type="site" description="Electron transfer via tryptophanyl radical" evidence="9">
    <location>
        <position position="304"/>
    </location>
</feature>
<organism evidence="12 13">
    <name type="scientific">Vagococcus fessus</name>
    <dbReference type="NCBI Taxonomy" id="120370"/>
    <lineage>
        <taxon>Bacteria</taxon>
        <taxon>Bacillati</taxon>
        <taxon>Bacillota</taxon>
        <taxon>Bacilli</taxon>
        <taxon>Lactobacillales</taxon>
        <taxon>Enterococcaceae</taxon>
        <taxon>Vagococcus</taxon>
    </lineage>
</organism>
<dbReference type="SUPFAM" id="SSF52425">
    <property type="entry name" value="Cryptochrome/photolyase, N-terminal domain"/>
    <property type="match status" value="1"/>
</dbReference>
<comment type="cofactor">
    <cofactor evidence="1">
        <name>(6R)-5,10-methylene-5,6,7,8-tetrahydrofolate</name>
        <dbReference type="ChEBI" id="CHEBI:15636"/>
    </cofactor>
</comment>
<keyword evidence="4 8" id="KW-0285">Flavoprotein</keyword>
<evidence type="ECO:0000256" key="1">
    <source>
        <dbReference type="ARBA" id="ARBA00001932"/>
    </source>
</evidence>
<proteinExistence type="inferred from homology"/>
<comment type="catalytic activity">
    <reaction evidence="7">
        <text>cyclobutadipyrimidine (in DNA) = 2 pyrimidine residues (in DNA).</text>
        <dbReference type="EC" id="4.1.99.3"/>
    </reaction>
</comment>
<dbReference type="InterPro" id="IPR036134">
    <property type="entry name" value="Crypto/Photolyase_FAD-like_sf"/>
</dbReference>
<dbReference type="Gene3D" id="3.40.50.620">
    <property type="entry name" value="HUPs"/>
    <property type="match status" value="1"/>
</dbReference>
<comment type="caution">
    <text evidence="12">The sequence shown here is derived from an EMBL/GenBank/DDBJ whole genome shotgun (WGS) entry which is preliminary data.</text>
</comment>
<dbReference type="PRINTS" id="PR00147">
    <property type="entry name" value="DNAPHOTLYASE"/>
</dbReference>
<dbReference type="EMBL" id="NGJY01000001">
    <property type="protein sequence ID" value="RSU04452.1"/>
    <property type="molecule type" value="Genomic_DNA"/>
</dbReference>
<dbReference type="GO" id="GO:0071949">
    <property type="term" value="F:FAD binding"/>
    <property type="evidence" value="ECO:0007669"/>
    <property type="project" value="TreeGrafter"/>
</dbReference>
<dbReference type="RefSeq" id="WP_126829727.1">
    <property type="nucleotide sequence ID" value="NZ_CBCRYB010000013.1"/>
</dbReference>
<gene>
    <name evidence="12" type="ORF">CBF31_00070</name>
</gene>
<dbReference type="SUPFAM" id="SSF48173">
    <property type="entry name" value="Cryptochrome/photolyase FAD-binding domain"/>
    <property type="match status" value="1"/>
</dbReference>
<keyword evidence="13" id="KW-1185">Reference proteome</keyword>
<dbReference type="Pfam" id="PF03441">
    <property type="entry name" value="FAD_binding_7"/>
    <property type="match status" value="1"/>
</dbReference>
<dbReference type="InterPro" id="IPR006050">
    <property type="entry name" value="DNA_photolyase_N"/>
</dbReference>
<feature type="binding site" evidence="8">
    <location>
        <position position="225"/>
    </location>
    <ligand>
        <name>FAD</name>
        <dbReference type="ChEBI" id="CHEBI:57692"/>
    </ligand>
</feature>
<dbReference type="EC" id="4.1.99.3" evidence="2"/>
<comment type="cofactor">
    <cofactor evidence="8">
        <name>FAD</name>
        <dbReference type="ChEBI" id="CHEBI:57692"/>
    </cofactor>
    <text evidence="8">Binds 1 FAD per subunit.</text>
</comment>
<dbReference type="Gene3D" id="1.25.40.80">
    <property type="match status" value="1"/>
</dbReference>
<reference evidence="12 13" key="1">
    <citation type="submission" date="2017-05" db="EMBL/GenBank/DDBJ databases">
        <title>Vagococcus spp. assemblies.</title>
        <authorList>
            <person name="Gulvik C.A."/>
        </authorList>
    </citation>
    <scope>NUCLEOTIDE SEQUENCE [LARGE SCALE GENOMIC DNA]</scope>
    <source>
        <strain evidence="12 13">CCUG 41755</strain>
    </source>
</reference>
<evidence type="ECO:0000256" key="10">
    <source>
        <dbReference type="RuleBase" id="RU004182"/>
    </source>
</evidence>
<keyword evidence="12" id="KW-0456">Lyase</keyword>
<feature type="domain" description="Photolyase/cryptochrome alpha/beta" evidence="11">
    <location>
        <begin position="2"/>
        <end position="132"/>
    </location>
</feature>
<sequence length="472" mass="55495">MGLSVMWFRKDLRLDDNTALKLALAELTNNDELLCMFQLNPDQFKVGTMNHDYFFTALQKFANCSKDKGFPIHFIFGEPLESFRSLKRKYPSWSKVYFNRDERGKGFKRDQIMMEYFHSENIEINSTLDAHLHGAFEIKKKDGSSYKMFTPYYKQWCKLQKNVYSKLKVENFKDRVIVNPTDFLAGSEYFEKLLLNSQHDFSDKVGSKQAELYLNDFILKKMNDYDENRDIPSLSGTSKLSSYLRSGEISIRKVWHTAWNMEDSAGKESFLKELCWRDFYNMISAENPHQHNTELKEKYKNFPWNQGCLEFEAWKKGQTGYPIIDAAMRQLNQTGWMHNRLRMLVASFLTKDLLIDWRLGEEYFSKQLIDYDSASNVGGWQWAASTGTDAVPYFRIFNPTTQGKKFDEKGSFIRAYLPELKNIPDNYIHEPQKMTLSDQYKYKCVIGSDYPEPIVNHKVARAQAIELFKEWS</sequence>
<evidence type="ECO:0000256" key="7">
    <source>
        <dbReference type="ARBA" id="ARBA00033999"/>
    </source>
</evidence>
<dbReference type="InterPro" id="IPR036155">
    <property type="entry name" value="Crypto/Photolyase_N_sf"/>
</dbReference>
<evidence type="ECO:0000256" key="6">
    <source>
        <dbReference type="ARBA" id="ARBA00022991"/>
    </source>
</evidence>